<feature type="transmembrane region" description="Helical" evidence="6">
    <location>
        <begin position="119"/>
        <end position="137"/>
    </location>
</feature>
<evidence type="ECO:0000256" key="6">
    <source>
        <dbReference type="SAM" id="Phobius"/>
    </source>
</evidence>
<evidence type="ECO:0000256" key="4">
    <source>
        <dbReference type="ARBA" id="ARBA00022833"/>
    </source>
</evidence>
<dbReference type="PROSITE" id="PS51837">
    <property type="entry name" value="LITAF"/>
    <property type="match status" value="1"/>
</dbReference>
<organism evidence="8 9">
    <name type="scientific">Colletotrichum spinosum</name>
    <dbReference type="NCBI Taxonomy" id="1347390"/>
    <lineage>
        <taxon>Eukaryota</taxon>
        <taxon>Fungi</taxon>
        <taxon>Dikarya</taxon>
        <taxon>Ascomycota</taxon>
        <taxon>Pezizomycotina</taxon>
        <taxon>Sordariomycetes</taxon>
        <taxon>Hypocreomycetidae</taxon>
        <taxon>Glomerellales</taxon>
        <taxon>Glomerellaceae</taxon>
        <taxon>Colletotrichum</taxon>
        <taxon>Colletotrichum orbiculare species complex</taxon>
    </lineage>
</organism>
<protein>
    <recommendedName>
        <fullName evidence="7">LITAF domain-containing protein</fullName>
    </recommendedName>
</protein>
<comment type="subcellular location">
    <subcellularLocation>
        <location evidence="1">Membrane</location>
        <topology evidence="1">Peripheral membrane protein</topology>
    </subcellularLocation>
</comment>
<reference evidence="8 9" key="1">
    <citation type="submission" date="2018-11" db="EMBL/GenBank/DDBJ databases">
        <title>Genome sequence and assembly of Colletotrichum spinosum.</title>
        <authorList>
            <person name="Gan P."/>
            <person name="Shirasu K."/>
        </authorList>
    </citation>
    <scope>NUCLEOTIDE SEQUENCE [LARGE SCALE GENOMIC DNA]</scope>
    <source>
        <strain evidence="8 9">CBS 515.97</strain>
    </source>
</reference>
<evidence type="ECO:0000313" key="8">
    <source>
        <dbReference type="EMBL" id="TDZ36030.1"/>
    </source>
</evidence>
<evidence type="ECO:0000256" key="2">
    <source>
        <dbReference type="ARBA" id="ARBA00005975"/>
    </source>
</evidence>
<keyword evidence="5 6" id="KW-0472">Membrane</keyword>
<evidence type="ECO:0000256" key="3">
    <source>
        <dbReference type="ARBA" id="ARBA00022723"/>
    </source>
</evidence>
<feature type="domain" description="LITAF" evidence="7">
    <location>
        <begin position="79"/>
        <end position="161"/>
    </location>
</feature>
<keyword evidence="6" id="KW-1133">Transmembrane helix</keyword>
<evidence type="ECO:0000256" key="1">
    <source>
        <dbReference type="ARBA" id="ARBA00004170"/>
    </source>
</evidence>
<dbReference type="EMBL" id="QAPG01000035">
    <property type="protein sequence ID" value="TDZ36030.1"/>
    <property type="molecule type" value="Genomic_DNA"/>
</dbReference>
<dbReference type="GO" id="GO:0016020">
    <property type="term" value="C:membrane"/>
    <property type="evidence" value="ECO:0007669"/>
    <property type="project" value="UniProtKB-SubCell"/>
</dbReference>
<dbReference type="AlphaFoldDB" id="A0A4R8QE90"/>
<keyword evidence="4" id="KW-0862">Zinc</keyword>
<keyword evidence="3" id="KW-0479">Metal-binding</keyword>
<dbReference type="InterPro" id="IPR006629">
    <property type="entry name" value="LITAF"/>
</dbReference>
<proteinExistence type="inferred from homology"/>
<dbReference type="Pfam" id="PF10601">
    <property type="entry name" value="zf-LITAF-like"/>
    <property type="match status" value="1"/>
</dbReference>
<dbReference type="SMART" id="SM00714">
    <property type="entry name" value="LITAF"/>
    <property type="match status" value="1"/>
</dbReference>
<dbReference type="GO" id="GO:0008270">
    <property type="term" value="F:zinc ion binding"/>
    <property type="evidence" value="ECO:0007669"/>
    <property type="project" value="TreeGrafter"/>
</dbReference>
<dbReference type="InterPro" id="IPR037519">
    <property type="entry name" value="LITAF_fam"/>
</dbReference>
<keyword evidence="6" id="KW-0812">Transmembrane</keyword>
<dbReference type="PANTHER" id="PTHR23292:SF6">
    <property type="entry name" value="FI16602P1-RELATED"/>
    <property type="match status" value="1"/>
</dbReference>
<comment type="similarity">
    <text evidence="2">Belongs to the CDIP1/LITAF family.</text>
</comment>
<evidence type="ECO:0000256" key="5">
    <source>
        <dbReference type="ARBA" id="ARBA00023136"/>
    </source>
</evidence>
<dbReference type="PANTHER" id="PTHR23292">
    <property type="entry name" value="LIPOPOLYSACCHARIDE-INDUCED TUMOR NECROSIS FACTOR-ALPHA FACTOR"/>
    <property type="match status" value="1"/>
</dbReference>
<gene>
    <name evidence="8" type="ORF">C8035_v009041</name>
</gene>
<sequence length="170" mass="18479">MNKEQAEIMASNPFPEDQSTGVRSPLPQYQNFHTPPSTMGCSHHTGAHSIAHRDAAPSCHPSHGHIVQPCPASRDIYQASRANLVPLPLLGKWPALVECPGCQGVAPTTTEHTIGKGTHWMAVMLFFTTGLGVFVPYSTNTFKNVRHNCLRCGRVLATKRFGGGTRAHLM</sequence>
<comment type="caution">
    <text evidence="8">The sequence shown here is derived from an EMBL/GenBank/DDBJ whole genome shotgun (WGS) entry which is preliminary data.</text>
</comment>
<evidence type="ECO:0000313" key="9">
    <source>
        <dbReference type="Proteomes" id="UP000295083"/>
    </source>
</evidence>
<name>A0A4R8QE90_9PEZI</name>
<evidence type="ECO:0000259" key="7">
    <source>
        <dbReference type="PROSITE" id="PS51837"/>
    </source>
</evidence>
<keyword evidence="9" id="KW-1185">Reference proteome</keyword>
<accession>A0A4R8QE90</accession>
<dbReference type="Proteomes" id="UP000295083">
    <property type="component" value="Unassembled WGS sequence"/>
</dbReference>